<evidence type="ECO:0000313" key="2">
    <source>
        <dbReference type="Proteomes" id="UP001228049"/>
    </source>
</evidence>
<keyword evidence="2" id="KW-1185">Reference proteome</keyword>
<dbReference type="AlphaFoldDB" id="A0AAD9BWY0"/>
<dbReference type="Proteomes" id="UP001228049">
    <property type="component" value="Unassembled WGS sequence"/>
</dbReference>
<feature type="non-terminal residue" evidence="1">
    <location>
        <position position="113"/>
    </location>
</feature>
<organism evidence="1 2">
    <name type="scientific">Dissostichus eleginoides</name>
    <name type="common">Patagonian toothfish</name>
    <name type="synonym">Dissostichus amissus</name>
    <dbReference type="NCBI Taxonomy" id="100907"/>
    <lineage>
        <taxon>Eukaryota</taxon>
        <taxon>Metazoa</taxon>
        <taxon>Chordata</taxon>
        <taxon>Craniata</taxon>
        <taxon>Vertebrata</taxon>
        <taxon>Euteleostomi</taxon>
        <taxon>Actinopterygii</taxon>
        <taxon>Neopterygii</taxon>
        <taxon>Teleostei</taxon>
        <taxon>Neoteleostei</taxon>
        <taxon>Acanthomorphata</taxon>
        <taxon>Eupercaria</taxon>
        <taxon>Perciformes</taxon>
        <taxon>Notothenioidei</taxon>
        <taxon>Nototheniidae</taxon>
        <taxon>Dissostichus</taxon>
    </lineage>
</organism>
<name>A0AAD9BWY0_DISEL</name>
<feature type="non-terminal residue" evidence="1">
    <location>
        <position position="1"/>
    </location>
</feature>
<reference evidence="1" key="1">
    <citation type="submission" date="2023-04" db="EMBL/GenBank/DDBJ databases">
        <title>Chromosome-level genome of Chaenocephalus aceratus.</title>
        <authorList>
            <person name="Park H."/>
        </authorList>
    </citation>
    <scope>NUCLEOTIDE SEQUENCE</scope>
    <source>
        <strain evidence="1">DE</strain>
        <tissue evidence="1">Muscle</tissue>
    </source>
</reference>
<proteinExistence type="predicted"/>
<gene>
    <name evidence="1" type="ORF">KUDE01_015189</name>
</gene>
<sequence>ARYVYSSLLSPFCEAEILECVADTLHGSGTTFWLNALQDRPRCCCSLLAHWLPLIRGASVSDRSDNMIRLHACQTASERSEGRQRHRVFLIRRYQVASADKTSRLLLASHRRL</sequence>
<protein>
    <submittedName>
        <fullName evidence="1">Peptide chain release factor subunit 1-2</fullName>
    </submittedName>
</protein>
<dbReference type="EMBL" id="JASDAP010000016">
    <property type="protein sequence ID" value="KAK1890518.1"/>
    <property type="molecule type" value="Genomic_DNA"/>
</dbReference>
<comment type="caution">
    <text evidence="1">The sequence shown here is derived from an EMBL/GenBank/DDBJ whole genome shotgun (WGS) entry which is preliminary data.</text>
</comment>
<accession>A0AAD9BWY0</accession>
<evidence type="ECO:0000313" key="1">
    <source>
        <dbReference type="EMBL" id="KAK1890518.1"/>
    </source>
</evidence>